<feature type="compositionally biased region" description="Polar residues" evidence="1">
    <location>
        <begin position="366"/>
        <end position="379"/>
    </location>
</feature>
<feature type="region of interest" description="Disordered" evidence="1">
    <location>
        <begin position="1131"/>
        <end position="1153"/>
    </location>
</feature>
<dbReference type="InterPro" id="IPR019448">
    <property type="entry name" value="NT-C2"/>
</dbReference>
<feature type="region of interest" description="Disordered" evidence="1">
    <location>
        <begin position="1"/>
        <end position="22"/>
    </location>
</feature>
<dbReference type="Proteomes" id="UP000663760">
    <property type="component" value="Chromosome 6"/>
</dbReference>
<dbReference type="InterPro" id="IPR048972">
    <property type="entry name" value="PMI1_PMIR1-2_C"/>
</dbReference>
<evidence type="ECO:0000259" key="2">
    <source>
        <dbReference type="PROSITE" id="PS51840"/>
    </source>
</evidence>
<feature type="region of interest" description="Disordered" evidence="1">
    <location>
        <begin position="301"/>
        <end position="320"/>
    </location>
</feature>
<dbReference type="PROSITE" id="PS51840">
    <property type="entry name" value="C2_NT"/>
    <property type="match status" value="1"/>
</dbReference>
<feature type="region of interest" description="Disordered" evidence="1">
    <location>
        <begin position="36"/>
        <end position="98"/>
    </location>
</feature>
<dbReference type="PANTHER" id="PTHR33414">
    <property type="entry name" value="PROTEIN PLASTID MOVEMENT IMPAIRED 1-RELATED 1"/>
    <property type="match status" value="1"/>
</dbReference>
<feature type="region of interest" description="Disordered" evidence="1">
    <location>
        <begin position="414"/>
        <end position="456"/>
    </location>
</feature>
<evidence type="ECO:0000256" key="1">
    <source>
        <dbReference type="SAM" id="MobiDB-lite"/>
    </source>
</evidence>
<accession>A0A7I8KJI0</accession>
<organism evidence="3 4">
    <name type="scientific">Spirodela intermedia</name>
    <name type="common">Intermediate duckweed</name>
    <dbReference type="NCBI Taxonomy" id="51605"/>
    <lineage>
        <taxon>Eukaryota</taxon>
        <taxon>Viridiplantae</taxon>
        <taxon>Streptophyta</taxon>
        <taxon>Embryophyta</taxon>
        <taxon>Tracheophyta</taxon>
        <taxon>Spermatophyta</taxon>
        <taxon>Magnoliopsida</taxon>
        <taxon>Liliopsida</taxon>
        <taxon>Araceae</taxon>
        <taxon>Lemnoideae</taxon>
        <taxon>Spirodela</taxon>
    </lineage>
</organism>
<reference evidence="3" key="1">
    <citation type="submission" date="2020-02" db="EMBL/GenBank/DDBJ databases">
        <authorList>
            <person name="Scholz U."/>
            <person name="Mascher M."/>
            <person name="Fiebig A."/>
        </authorList>
    </citation>
    <scope>NUCLEOTIDE SEQUENCE</scope>
</reference>
<feature type="region of interest" description="Disordered" evidence="1">
    <location>
        <begin position="364"/>
        <end position="394"/>
    </location>
</feature>
<keyword evidence="4" id="KW-1185">Reference proteome</keyword>
<protein>
    <recommendedName>
        <fullName evidence="2">C2 NT-type domain-containing protein</fullName>
    </recommendedName>
</protein>
<feature type="region of interest" description="Disordered" evidence="1">
    <location>
        <begin position="656"/>
        <end position="692"/>
    </location>
</feature>
<dbReference type="OrthoDB" id="2019483at2759"/>
<dbReference type="Pfam" id="PF10358">
    <property type="entry name" value="NT-C2"/>
    <property type="match status" value="1"/>
</dbReference>
<name>A0A7I8KJI0_SPIIN</name>
<feature type="compositionally biased region" description="Gly residues" evidence="1">
    <location>
        <begin position="12"/>
        <end position="21"/>
    </location>
</feature>
<dbReference type="EMBL" id="LR746269">
    <property type="protein sequence ID" value="CAA7397258.1"/>
    <property type="molecule type" value="Genomic_DNA"/>
</dbReference>
<evidence type="ECO:0000313" key="3">
    <source>
        <dbReference type="EMBL" id="CAA7397258.1"/>
    </source>
</evidence>
<dbReference type="Pfam" id="PF21745">
    <property type="entry name" value="PMI1_PMIR1-2_C"/>
    <property type="match status" value="1"/>
</dbReference>
<feature type="compositionally biased region" description="Low complexity" evidence="1">
    <location>
        <begin position="89"/>
        <end position="98"/>
    </location>
</feature>
<feature type="compositionally biased region" description="Polar residues" evidence="1">
    <location>
        <begin position="304"/>
        <end position="320"/>
    </location>
</feature>
<feature type="region of interest" description="Disordered" evidence="1">
    <location>
        <begin position="1093"/>
        <end position="1118"/>
    </location>
</feature>
<gene>
    <name evidence="3" type="ORF">SI8410_06007923</name>
</gene>
<evidence type="ECO:0000313" key="4">
    <source>
        <dbReference type="Proteomes" id="UP000663760"/>
    </source>
</evidence>
<feature type="domain" description="C2 NT-type" evidence="2">
    <location>
        <begin position="108"/>
        <end position="258"/>
    </location>
</feature>
<dbReference type="AlphaFoldDB" id="A0A7I8KJI0"/>
<dbReference type="InterPro" id="IPR039614">
    <property type="entry name" value="PMI1-like"/>
</dbReference>
<proteinExistence type="predicted"/>
<dbReference type="PANTHER" id="PTHR33414:SF1">
    <property type="entry name" value="PROTEIN PLASTID MOVEMENT IMPAIRED 1-RELATED 1"/>
    <property type="match status" value="1"/>
</dbReference>
<feature type="compositionally biased region" description="Polar residues" evidence="1">
    <location>
        <begin position="1102"/>
        <end position="1113"/>
    </location>
</feature>
<sequence length="1153" mass="125176">MLRKPEGRKRPGLGGEAGNGGRLLDEIEALSRALSLKKPAASPRSLPSEIRQRTISAGKSQFPEPRSKPRALANDSQLPLLPQKDKKSSSSSSSNSSSIWNWKPLRALSHIRHRRFNCLFTLHVHSVDGLPPSFNGTALCVRWKRNIAELGLCTRHSQISHGVAKFEETLEHRCAVYGSRGGGPHHTAKYEARQFILYASVVGAPEVDLGKHRVDLTRLLPLTLEELEKGSTGKWSTSFKLSGKGRHASLNVSFGFSVLDGGDLAESGGRRKVSELPTVEPEDMVNLAGRHISLRKVGRLPVPNLSSKSQSDLPSRSVEDTSVLNEVLPISRSELVGLDDVDHQSADEKIDENEAENLVDDVTSELEVSTPQSESSVLTSEPMIEPGKRDAEGPVYHEFTVVEQGIEITGKTGVEGDTVEHDEHGVVCNGDAGDSRDDVDEDDAPLNAPKGDGHNAPEYLPRLFASGGELSVCNFNNQAESMSDSELIMEELESTLDNLSIFESGEFEAKNAEEESLEEPCYVDTSSNNGMGEMSTTLSLDDVTDTVASEFLSMLGIEDCPFEFSSDSDPESPRERLWQQFKNESLVDVESIFGLEMEGETELDWCDSSEDFDLSSMIHAAETEHQKATQALQSKTRAQMLEHAEAEALMHELGLDENSFHNSPPGGTSGVDGPRDLPSEEPLDLPPLSEGLGPFVQTKDGGFLRSMNPSLFGNSQHNGSLIMQVSSPVVVPAEMGSSAMEILQCLASVGIEKLSMQASKLMPLEDITGKTMQQVAWEAVPALGMQERQDFSKQMMLEAESGLGQGTAGKNKRVANSILSSSSKVGHDYVSLEDLAPLAIEKIEALSIEGLRIQSGMSDKDAPANIKPHSIGEISALEGKDAKNCISLGLDGAAGLQLLDIEDCVDEVDGLMGLSITLDEWMKLDSGIIDEDQISDRTSKILAAHHATSTEMVPGGCKGDRRGRSSGRKWGLLGNNFTVALMVQLRDPLRNYEPVGTPMLSLIQVERVFVPPKPRIYCTVSDGGNSEQAEEPEATVKAAETKEEEEAVSPQFKITGVHVAGLKTDPGERKIWGSSNHQQSGSRWLLANGMGKANKHPLMKSKPSQASTSQHNAKAQPGEALWSISSRFHGKGSKWKELPSLNPHRRNPNIILQ</sequence>